<evidence type="ECO:0000313" key="3">
    <source>
        <dbReference type="Proteomes" id="UP000548978"/>
    </source>
</evidence>
<accession>A0A7W9A2I8</accession>
<evidence type="ECO:0000256" key="1">
    <source>
        <dbReference type="SAM" id="SignalP"/>
    </source>
</evidence>
<dbReference type="AlphaFoldDB" id="A0A7W9A2I8"/>
<reference evidence="2 3" key="1">
    <citation type="submission" date="2020-08" db="EMBL/GenBank/DDBJ databases">
        <title>Genomic Encyclopedia of Type Strains, Phase IV (KMG-IV): sequencing the most valuable type-strain genomes for metagenomic binning, comparative biology and taxonomic classification.</title>
        <authorList>
            <person name="Goeker M."/>
        </authorList>
    </citation>
    <scope>NUCLEOTIDE SEQUENCE [LARGE SCALE GENOMIC DNA]</scope>
    <source>
        <strain evidence="2 3">DSM 24448</strain>
    </source>
</reference>
<evidence type="ECO:0000313" key="2">
    <source>
        <dbReference type="EMBL" id="MBB5660243.1"/>
    </source>
</evidence>
<keyword evidence="1" id="KW-0732">Signal</keyword>
<dbReference type="RefSeq" id="WP_123287693.1">
    <property type="nucleotide sequence ID" value="NZ_JACIJB010000002.1"/>
</dbReference>
<organism evidence="2 3">
    <name type="scientific">Brevundimonas halotolerans</name>
    <dbReference type="NCBI Taxonomy" id="69670"/>
    <lineage>
        <taxon>Bacteria</taxon>
        <taxon>Pseudomonadati</taxon>
        <taxon>Pseudomonadota</taxon>
        <taxon>Alphaproteobacteria</taxon>
        <taxon>Caulobacterales</taxon>
        <taxon>Caulobacteraceae</taxon>
        <taxon>Brevundimonas</taxon>
    </lineage>
</organism>
<feature type="chain" id="PRO_5030624275" evidence="1">
    <location>
        <begin position="20"/>
        <end position="253"/>
    </location>
</feature>
<name>A0A7W9A2I8_9CAUL</name>
<comment type="caution">
    <text evidence="2">The sequence shown here is derived from an EMBL/GenBank/DDBJ whole genome shotgun (WGS) entry which is preliminary data.</text>
</comment>
<feature type="signal peptide" evidence="1">
    <location>
        <begin position="1"/>
        <end position="19"/>
    </location>
</feature>
<protein>
    <submittedName>
        <fullName evidence="2">Uncharacterized protein</fullName>
    </submittedName>
</protein>
<gene>
    <name evidence="2" type="ORF">FHS65_000983</name>
</gene>
<proteinExistence type="predicted"/>
<keyword evidence="3" id="KW-1185">Reference proteome</keyword>
<sequence length="253" mass="27658">MLLRALLLSIPLLATAAQAQETVLVPSTDEVLQALQSNTTLRPGDAFLMGEGIALDGETRMRASLGSPGICEQDRFWINMGPDRGDGIPRATEVSAQTSYGIMAVEPERGDETVAEERERDIAHDIACYHWGQQGNLAYIDAEHEGTVRLAGQIIEALALDARTDQRVRWGCRNIERCPTGDQGLAILKPGDLTHVRTAESDCRDGYYCWALVLRGDSPGSDVWILTVELSELRPPSAVSVMWGWADGRIIAD</sequence>
<dbReference type="EMBL" id="JACIJB010000002">
    <property type="protein sequence ID" value="MBB5660243.1"/>
    <property type="molecule type" value="Genomic_DNA"/>
</dbReference>
<dbReference type="Proteomes" id="UP000548978">
    <property type="component" value="Unassembled WGS sequence"/>
</dbReference>